<evidence type="ECO:0000313" key="1">
    <source>
        <dbReference type="EMBL" id="KAI3719066.1"/>
    </source>
</evidence>
<proteinExistence type="predicted"/>
<sequence length="83" mass="9575">MKKKKANIPFLSFWSHLNPTHDTCSLAKAKAYSILPHSLSLSLDLKHYSSFSSLHSCLKFRHNSRPQIHPIFSITVYIQHLKT</sequence>
<organism evidence="1 2">
    <name type="scientific">Arctium lappa</name>
    <name type="common">Greater burdock</name>
    <name type="synonym">Lappa major</name>
    <dbReference type="NCBI Taxonomy" id="4217"/>
    <lineage>
        <taxon>Eukaryota</taxon>
        <taxon>Viridiplantae</taxon>
        <taxon>Streptophyta</taxon>
        <taxon>Embryophyta</taxon>
        <taxon>Tracheophyta</taxon>
        <taxon>Spermatophyta</taxon>
        <taxon>Magnoliopsida</taxon>
        <taxon>eudicotyledons</taxon>
        <taxon>Gunneridae</taxon>
        <taxon>Pentapetalae</taxon>
        <taxon>asterids</taxon>
        <taxon>campanulids</taxon>
        <taxon>Asterales</taxon>
        <taxon>Asteraceae</taxon>
        <taxon>Carduoideae</taxon>
        <taxon>Cardueae</taxon>
        <taxon>Arctiinae</taxon>
        <taxon>Arctium</taxon>
    </lineage>
</organism>
<dbReference type="EMBL" id="CM042052">
    <property type="protein sequence ID" value="KAI3719066.1"/>
    <property type="molecule type" value="Genomic_DNA"/>
</dbReference>
<evidence type="ECO:0000313" key="2">
    <source>
        <dbReference type="Proteomes" id="UP001055879"/>
    </source>
</evidence>
<gene>
    <name evidence="1" type="ORF">L6452_19956</name>
</gene>
<protein>
    <submittedName>
        <fullName evidence="1">Uncharacterized protein</fullName>
    </submittedName>
</protein>
<reference evidence="2" key="1">
    <citation type="journal article" date="2022" name="Mol. Ecol. Resour.">
        <title>The genomes of chicory, endive, great burdock and yacon provide insights into Asteraceae palaeo-polyploidization history and plant inulin production.</title>
        <authorList>
            <person name="Fan W."/>
            <person name="Wang S."/>
            <person name="Wang H."/>
            <person name="Wang A."/>
            <person name="Jiang F."/>
            <person name="Liu H."/>
            <person name="Zhao H."/>
            <person name="Xu D."/>
            <person name="Zhang Y."/>
        </authorList>
    </citation>
    <scope>NUCLEOTIDE SEQUENCE [LARGE SCALE GENOMIC DNA]</scope>
    <source>
        <strain evidence="2">cv. Niubang</strain>
    </source>
</reference>
<accession>A0ACB9BBC5</accession>
<keyword evidence="2" id="KW-1185">Reference proteome</keyword>
<comment type="caution">
    <text evidence="1">The sequence shown here is derived from an EMBL/GenBank/DDBJ whole genome shotgun (WGS) entry which is preliminary data.</text>
</comment>
<reference evidence="1 2" key="2">
    <citation type="journal article" date="2022" name="Mol. Ecol. Resour.">
        <title>The genomes of chicory, endive, great burdock and yacon provide insights into Asteraceae paleo-polyploidization history and plant inulin production.</title>
        <authorList>
            <person name="Fan W."/>
            <person name="Wang S."/>
            <person name="Wang H."/>
            <person name="Wang A."/>
            <person name="Jiang F."/>
            <person name="Liu H."/>
            <person name="Zhao H."/>
            <person name="Xu D."/>
            <person name="Zhang Y."/>
        </authorList>
    </citation>
    <scope>NUCLEOTIDE SEQUENCE [LARGE SCALE GENOMIC DNA]</scope>
    <source>
        <strain evidence="2">cv. Niubang</strain>
    </source>
</reference>
<name>A0ACB9BBC5_ARCLA</name>
<dbReference type="Proteomes" id="UP001055879">
    <property type="component" value="Linkage Group LG06"/>
</dbReference>